<feature type="region of interest" description="Disordered" evidence="12">
    <location>
        <begin position="1"/>
        <end position="23"/>
    </location>
</feature>
<evidence type="ECO:0000313" key="14">
    <source>
        <dbReference type="EMBL" id="EXC02387.1"/>
    </source>
</evidence>
<dbReference type="GO" id="GO:0009791">
    <property type="term" value="P:post-embryonic development"/>
    <property type="evidence" value="ECO:0007669"/>
    <property type="project" value="UniProtKB-ARBA"/>
</dbReference>
<dbReference type="InterPro" id="IPR001611">
    <property type="entry name" value="Leu-rich_rpt"/>
</dbReference>
<keyword evidence="4" id="KW-0433">Leucine-rich repeat</keyword>
<sequence>MRRDLESREADDTPSNFSRSGAISLKSESIGANLRANEDRRPGKEAYLLREEARVFRLGDVGQNRGEPHKEGHIRLPKGKVAEREENPSFELSGKLPDSIGNLKSLTILNLGECNLSGTIPSSISNLSQLQRLDLSINSFNGPLPTNLGNLKKLTVLYLYGNEFIGDLPRLLRNLTQLEELHLSYCNFDSQILNSVTNLVKLKKLLLSDSSFVGQVPSSLGNLTRLEDLELSSNRFNGELPSSLGNLTKLKRFDLSQNSFSGHIPFSLGNLMQLEDLDLSWNSFSGEIPPTLGNLRQLGLLRLSYNVLTGDFPLSLANLNRLSVLDLSCNQLTKLFDPSNALEKLAGLTSLDLSNNSIAGAIPSSLFRIPLLEELRLDQNQLTSLEYDNISSSSLWSLDLRFNNLTIEFSIFSELSHLSCLYLSHNNISMPNEGVNVTFPKFSVLELSSSNIKRFPDFLKTQDELAHLDLSNNKISGKIPKWFWTIGKSFMSELYLSDNFIDGWEESPSVTPWETWRLLDLHANNLTGAVDPILCKIGLLVLDLSKNRLNGTVPQCFGNSSELVVLHLQDNNFHGNLSNNMFTEYGCEIFKALDLSHNHLQGKVPQSLIKCQKLELLNLGYNQMSDVFPSWLQNLPNLRVLMLVSYKFHGPIWSPNKPLAFAELQILDLSFNHFSGLLPSEFFKNWTSMAKAPSDQEPYTTFLNTYLPAMGGISYDEPVTVIDLGNELAYSKILPILVCIDLSNNRFRGEIPRSLGNLRSLVALNLSSNNFSGPIPSSLGQLTELESLDLSTNKLSSRIPQELTELTFLQYLRHCSLR</sequence>
<dbReference type="EMBL" id="KE345357">
    <property type="protein sequence ID" value="EXC02387.1"/>
    <property type="molecule type" value="Genomic_DNA"/>
</dbReference>
<accession>W9SEH6</accession>
<dbReference type="Pfam" id="PF00560">
    <property type="entry name" value="LRR_1"/>
    <property type="match status" value="9"/>
</dbReference>
<evidence type="ECO:0000256" key="9">
    <source>
        <dbReference type="ARBA" id="ARBA00023136"/>
    </source>
</evidence>
<feature type="compositionally biased region" description="Basic and acidic residues" evidence="12">
    <location>
        <begin position="1"/>
        <end position="11"/>
    </location>
</feature>
<evidence type="ECO:0000256" key="6">
    <source>
        <dbReference type="ARBA" id="ARBA00022729"/>
    </source>
</evidence>
<dbReference type="Gene3D" id="3.80.10.10">
    <property type="entry name" value="Ribonuclease Inhibitor"/>
    <property type="match status" value="4"/>
</dbReference>
<name>W9SEH6_9ROSA</name>
<comment type="subcellular location">
    <subcellularLocation>
        <location evidence="1">Cell membrane</location>
        <topology evidence="1">Single-pass type I membrane protein</topology>
    </subcellularLocation>
</comment>
<dbReference type="PROSITE" id="PS51450">
    <property type="entry name" value="LRR"/>
    <property type="match status" value="1"/>
</dbReference>
<keyword evidence="11" id="KW-0325">Glycoprotein</keyword>
<keyword evidence="7" id="KW-0677">Repeat</keyword>
<dbReference type="InterPro" id="IPR032675">
    <property type="entry name" value="LRR_dom_sf"/>
</dbReference>
<evidence type="ECO:0000256" key="2">
    <source>
        <dbReference type="ARBA" id="ARBA00009592"/>
    </source>
</evidence>
<keyword evidence="8" id="KW-1133">Transmembrane helix</keyword>
<evidence type="ECO:0000259" key="13">
    <source>
        <dbReference type="Pfam" id="PF23598"/>
    </source>
</evidence>
<evidence type="ECO:0000256" key="11">
    <source>
        <dbReference type="ARBA" id="ARBA00023180"/>
    </source>
</evidence>
<dbReference type="PANTHER" id="PTHR27004:SF464">
    <property type="entry name" value="LRR RECEPTOR-LIKE KINASE"/>
    <property type="match status" value="1"/>
</dbReference>
<keyword evidence="5" id="KW-0812">Transmembrane</keyword>
<dbReference type="PRINTS" id="PR00019">
    <property type="entry name" value="LEURICHRPT"/>
</dbReference>
<dbReference type="Pfam" id="PF13855">
    <property type="entry name" value="LRR_8"/>
    <property type="match status" value="2"/>
</dbReference>
<evidence type="ECO:0000256" key="8">
    <source>
        <dbReference type="ARBA" id="ARBA00022989"/>
    </source>
</evidence>
<dbReference type="Pfam" id="PF23598">
    <property type="entry name" value="LRR_14"/>
    <property type="match status" value="1"/>
</dbReference>
<dbReference type="FunFam" id="3.80.10.10:FF:000356">
    <property type="entry name" value="LRR receptor-like serine/threonine-protein kinase"/>
    <property type="match status" value="1"/>
</dbReference>
<dbReference type="SUPFAM" id="SSF52047">
    <property type="entry name" value="RNI-like"/>
    <property type="match status" value="1"/>
</dbReference>
<dbReference type="PANTHER" id="PTHR27004">
    <property type="entry name" value="RECEPTOR-LIKE PROTEIN 12 ISOFORM X1"/>
    <property type="match status" value="1"/>
</dbReference>
<evidence type="ECO:0000256" key="10">
    <source>
        <dbReference type="ARBA" id="ARBA00023170"/>
    </source>
</evidence>
<protein>
    <submittedName>
        <fullName evidence="14">Receptor-like protein 12</fullName>
    </submittedName>
</protein>
<keyword evidence="3" id="KW-1003">Cell membrane</keyword>
<evidence type="ECO:0000256" key="12">
    <source>
        <dbReference type="SAM" id="MobiDB-lite"/>
    </source>
</evidence>
<dbReference type="InterPro" id="IPR003591">
    <property type="entry name" value="Leu-rich_rpt_typical-subtyp"/>
</dbReference>
<evidence type="ECO:0000256" key="7">
    <source>
        <dbReference type="ARBA" id="ARBA00022737"/>
    </source>
</evidence>
<proteinExistence type="inferred from homology"/>
<dbReference type="FunFam" id="3.80.10.10:FF:000095">
    <property type="entry name" value="LRR receptor-like serine/threonine-protein kinase GSO1"/>
    <property type="match status" value="1"/>
</dbReference>
<keyword evidence="10 14" id="KW-0675">Receptor</keyword>
<evidence type="ECO:0000256" key="5">
    <source>
        <dbReference type="ARBA" id="ARBA00022692"/>
    </source>
</evidence>
<dbReference type="eggNOG" id="KOG0619">
    <property type="taxonomic scope" value="Eukaryota"/>
</dbReference>
<comment type="similarity">
    <text evidence="2">Belongs to the RLP family.</text>
</comment>
<organism evidence="14 15">
    <name type="scientific">Morus notabilis</name>
    <dbReference type="NCBI Taxonomy" id="981085"/>
    <lineage>
        <taxon>Eukaryota</taxon>
        <taxon>Viridiplantae</taxon>
        <taxon>Streptophyta</taxon>
        <taxon>Embryophyta</taxon>
        <taxon>Tracheophyta</taxon>
        <taxon>Spermatophyta</taxon>
        <taxon>Magnoliopsida</taxon>
        <taxon>eudicotyledons</taxon>
        <taxon>Gunneridae</taxon>
        <taxon>Pentapetalae</taxon>
        <taxon>rosids</taxon>
        <taxon>fabids</taxon>
        <taxon>Rosales</taxon>
        <taxon>Moraceae</taxon>
        <taxon>Moreae</taxon>
        <taxon>Morus</taxon>
    </lineage>
</organism>
<evidence type="ECO:0000256" key="3">
    <source>
        <dbReference type="ARBA" id="ARBA00022475"/>
    </source>
</evidence>
<dbReference type="SMART" id="SM00369">
    <property type="entry name" value="LRR_TYP"/>
    <property type="match status" value="12"/>
</dbReference>
<dbReference type="STRING" id="981085.W9SEH6"/>
<dbReference type="FunFam" id="3.80.10.10:FF:000233">
    <property type="entry name" value="Leucine-rich repeat receptor-like protein kinase TDR"/>
    <property type="match status" value="1"/>
</dbReference>
<gene>
    <name evidence="14" type="ORF">L484_006681</name>
</gene>
<dbReference type="InterPro" id="IPR055414">
    <property type="entry name" value="LRR_R13L4/SHOC2-like"/>
</dbReference>
<evidence type="ECO:0000256" key="1">
    <source>
        <dbReference type="ARBA" id="ARBA00004251"/>
    </source>
</evidence>
<reference evidence="15" key="1">
    <citation type="submission" date="2013-01" db="EMBL/GenBank/DDBJ databases">
        <title>Draft Genome Sequence of a Mulberry Tree, Morus notabilis C.K. Schneid.</title>
        <authorList>
            <person name="He N."/>
            <person name="Zhao S."/>
        </authorList>
    </citation>
    <scope>NUCLEOTIDE SEQUENCE</scope>
</reference>
<feature type="domain" description="Disease resistance R13L4/SHOC-2-like LRR" evidence="13">
    <location>
        <begin position="181"/>
        <end position="330"/>
    </location>
</feature>
<keyword evidence="6" id="KW-0732">Signal</keyword>
<evidence type="ECO:0000256" key="4">
    <source>
        <dbReference type="ARBA" id="ARBA00022614"/>
    </source>
</evidence>
<dbReference type="SMART" id="SM00365">
    <property type="entry name" value="LRR_SD22"/>
    <property type="match status" value="6"/>
</dbReference>
<dbReference type="SUPFAM" id="SSF52058">
    <property type="entry name" value="L domain-like"/>
    <property type="match status" value="2"/>
</dbReference>
<dbReference type="Proteomes" id="UP000030645">
    <property type="component" value="Unassembled WGS sequence"/>
</dbReference>
<dbReference type="GO" id="GO:0005886">
    <property type="term" value="C:plasma membrane"/>
    <property type="evidence" value="ECO:0007669"/>
    <property type="project" value="UniProtKB-SubCell"/>
</dbReference>
<keyword evidence="9" id="KW-0472">Membrane</keyword>
<evidence type="ECO:0000313" key="15">
    <source>
        <dbReference type="Proteomes" id="UP000030645"/>
    </source>
</evidence>
<dbReference type="AlphaFoldDB" id="W9SEH6"/>
<keyword evidence="15" id="KW-1185">Reference proteome</keyword>